<dbReference type="EMBL" id="JABJWC010000014">
    <property type="protein sequence ID" value="NPC66215.1"/>
    <property type="molecule type" value="Genomic_DNA"/>
</dbReference>
<keyword evidence="2" id="KW-1185">Reference proteome</keyword>
<evidence type="ECO:0000313" key="2">
    <source>
        <dbReference type="Proteomes" id="UP000623090"/>
    </source>
</evidence>
<gene>
    <name evidence="1" type="ORF">HNW77_07400</name>
</gene>
<reference evidence="1 2" key="1">
    <citation type="journal article" date="2020" name="Microorganisms">
        <title>Description of Komagataeibacter melaceti sp. nov. and Komagataeibacter melomenusus sp. nov. Isolated from Apple Cider Vinegar.</title>
        <authorList>
            <person name="Maric L."/>
            <person name="Cleenwerck I."/>
            <person name="Accetto T."/>
            <person name="Vandamme P."/>
            <person name="Trcek J."/>
        </authorList>
    </citation>
    <scope>NUCLEOTIDE SEQUENCE [LARGE SCALE GENOMIC DNA]</scope>
    <source>
        <strain evidence="1 2">AV436</strain>
    </source>
</reference>
<organism evidence="1 2">
    <name type="scientific">Komagataeibacter melomenusus</name>
    <dbReference type="NCBI Taxonomy" id="2766578"/>
    <lineage>
        <taxon>Bacteria</taxon>
        <taxon>Pseudomonadati</taxon>
        <taxon>Pseudomonadota</taxon>
        <taxon>Alphaproteobacteria</taxon>
        <taxon>Acetobacterales</taxon>
        <taxon>Acetobacteraceae</taxon>
        <taxon>Komagataeibacter</taxon>
    </lineage>
</organism>
<proteinExistence type="predicted"/>
<name>A0ABX2AEM7_9PROT</name>
<dbReference type="Proteomes" id="UP000623090">
    <property type="component" value="Unassembled WGS sequence"/>
</dbReference>
<sequence length="341" mass="38539">MSEIIDISSSRLKKIAIHQVGNKTREEGIELSKYETSFDSDLEDILLKNYLKPFSKQEKIYDFFHESDLNLNAIFTLSSRIFSNHESFIKQTQNISKYLYSTSNHPNISKGNVLFLLFSNILYKERIHDALAIIKIEKKDYFLDIQKSTNSFNLIERSGISLSQIQKGSLIISENAGVFSIDNLGQKIKYWLDSFLKVSLRQTSQSNAKACGSVLKGVMSKIDNADKEAKLITKLKTKTESRKILNFSELKEILSEFVNDDIISKSIAGANISSGINLSNESIFYSTDFVKQTKNITSKIKVSSGASFVITDPSLMVSKVKIEPHENGYRAIIDVNIKKDQ</sequence>
<accession>A0ABX2AEM7</accession>
<evidence type="ECO:0008006" key="3">
    <source>
        <dbReference type="Google" id="ProtNLM"/>
    </source>
</evidence>
<comment type="caution">
    <text evidence="1">The sequence shown here is derived from an EMBL/GenBank/DDBJ whole genome shotgun (WGS) entry which is preliminary data.</text>
</comment>
<protein>
    <recommendedName>
        <fullName evidence="3">Nucleoid-associated protein</fullName>
    </recommendedName>
</protein>
<evidence type="ECO:0000313" key="1">
    <source>
        <dbReference type="EMBL" id="NPC66215.1"/>
    </source>
</evidence>
<dbReference type="RefSeq" id="WP_172156509.1">
    <property type="nucleotide sequence ID" value="NZ_JABJWC010000014.1"/>
</dbReference>